<feature type="compositionally biased region" description="Polar residues" evidence="1">
    <location>
        <begin position="586"/>
        <end position="605"/>
    </location>
</feature>
<feature type="compositionally biased region" description="Basic and acidic residues" evidence="1">
    <location>
        <begin position="650"/>
        <end position="662"/>
    </location>
</feature>
<dbReference type="InterPro" id="IPR003864">
    <property type="entry name" value="CSC1/OSCA1-like_7TM"/>
</dbReference>
<evidence type="ECO:0000259" key="3">
    <source>
        <dbReference type="Pfam" id="PF02714"/>
    </source>
</evidence>
<dbReference type="GO" id="GO:0005227">
    <property type="term" value="F:calcium-activated cation channel activity"/>
    <property type="evidence" value="ECO:0007669"/>
    <property type="project" value="InterPro"/>
</dbReference>
<feature type="domain" description="CSC1/OSCA1-like 7TM region" evidence="3">
    <location>
        <begin position="234"/>
        <end position="325"/>
    </location>
</feature>
<dbReference type="Pfam" id="PF02714">
    <property type="entry name" value="RSN1_7TM"/>
    <property type="match status" value="1"/>
</dbReference>
<dbReference type="PANTHER" id="PTHR13018:SF5">
    <property type="entry name" value="RE44586P"/>
    <property type="match status" value="1"/>
</dbReference>
<dbReference type="FunCoup" id="A0A316V477">
    <property type="interactions" value="50"/>
</dbReference>
<dbReference type="GeneID" id="37022972"/>
<dbReference type="OrthoDB" id="1689567at2759"/>
<dbReference type="InterPro" id="IPR027815">
    <property type="entry name" value="CSC1/OSCA1-like_cyt"/>
</dbReference>
<organism evidence="5 6">
    <name type="scientific">Meira miltonrushii</name>
    <dbReference type="NCBI Taxonomy" id="1280837"/>
    <lineage>
        <taxon>Eukaryota</taxon>
        <taxon>Fungi</taxon>
        <taxon>Dikarya</taxon>
        <taxon>Basidiomycota</taxon>
        <taxon>Ustilaginomycotina</taxon>
        <taxon>Exobasidiomycetes</taxon>
        <taxon>Exobasidiales</taxon>
        <taxon>Brachybasidiaceae</taxon>
        <taxon>Meira</taxon>
    </lineage>
</organism>
<accession>A0A316V477</accession>
<feature type="transmembrane region" description="Helical" evidence="2">
    <location>
        <begin position="199"/>
        <end position="223"/>
    </location>
</feature>
<proteinExistence type="predicted"/>
<name>A0A316V477_9BASI</name>
<evidence type="ECO:0000313" key="5">
    <source>
        <dbReference type="EMBL" id="PWN32359.1"/>
    </source>
</evidence>
<dbReference type="PANTHER" id="PTHR13018">
    <property type="entry name" value="PROBABLE MEMBRANE PROTEIN DUF221-RELATED"/>
    <property type="match status" value="1"/>
</dbReference>
<dbReference type="EMBL" id="KZ819606">
    <property type="protein sequence ID" value="PWN32359.1"/>
    <property type="molecule type" value="Genomic_DNA"/>
</dbReference>
<dbReference type="GO" id="GO:0005886">
    <property type="term" value="C:plasma membrane"/>
    <property type="evidence" value="ECO:0007669"/>
    <property type="project" value="TreeGrafter"/>
</dbReference>
<keyword evidence="2" id="KW-0812">Transmembrane</keyword>
<feature type="compositionally biased region" description="Acidic residues" evidence="1">
    <location>
        <begin position="492"/>
        <end position="503"/>
    </location>
</feature>
<gene>
    <name evidence="5" type="ORF">FA14DRAFT_182267</name>
</gene>
<keyword evidence="2" id="KW-0472">Membrane</keyword>
<feature type="compositionally biased region" description="Acidic residues" evidence="1">
    <location>
        <begin position="663"/>
        <end position="675"/>
    </location>
</feature>
<feature type="domain" description="CSC1/OSCA1-like cytosolic" evidence="4">
    <location>
        <begin position="52"/>
        <end position="140"/>
    </location>
</feature>
<dbReference type="InParanoid" id="A0A316V477"/>
<keyword evidence="6" id="KW-1185">Reference proteome</keyword>
<feature type="transmembrane region" description="Helical" evidence="2">
    <location>
        <begin position="153"/>
        <end position="178"/>
    </location>
</feature>
<evidence type="ECO:0000256" key="1">
    <source>
        <dbReference type="SAM" id="MobiDB-lite"/>
    </source>
</evidence>
<dbReference type="Proteomes" id="UP000245771">
    <property type="component" value="Unassembled WGS sequence"/>
</dbReference>
<evidence type="ECO:0000259" key="4">
    <source>
        <dbReference type="Pfam" id="PF14703"/>
    </source>
</evidence>
<keyword evidence="2" id="KW-1133">Transmembrane helix</keyword>
<evidence type="ECO:0000256" key="2">
    <source>
        <dbReference type="SAM" id="Phobius"/>
    </source>
</evidence>
<protein>
    <submittedName>
        <fullName evidence="5">DUF221-domain-containing protein</fullName>
    </submittedName>
</protein>
<feature type="region of interest" description="Disordered" evidence="1">
    <location>
        <begin position="577"/>
        <end position="697"/>
    </location>
</feature>
<reference evidence="5 6" key="1">
    <citation type="journal article" date="2018" name="Mol. Biol. Evol.">
        <title>Broad Genomic Sampling Reveals a Smut Pathogenic Ancestry of the Fungal Clade Ustilaginomycotina.</title>
        <authorList>
            <person name="Kijpornyongpan T."/>
            <person name="Mondo S.J."/>
            <person name="Barry K."/>
            <person name="Sandor L."/>
            <person name="Lee J."/>
            <person name="Lipzen A."/>
            <person name="Pangilinan J."/>
            <person name="LaButti K."/>
            <person name="Hainaut M."/>
            <person name="Henrissat B."/>
            <person name="Grigoriev I.V."/>
            <person name="Spatafora J.W."/>
            <person name="Aime M.C."/>
        </authorList>
    </citation>
    <scope>NUCLEOTIDE SEQUENCE [LARGE SCALE GENOMIC DNA]</scope>
    <source>
        <strain evidence="5 6">MCA 3882</strain>
    </source>
</reference>
<dbReference type="RefSeq" id="XP_025352661.1">
    <property type="nucleotide sequence ID" value="XM_025501191.1"/>
</dbReference>
<feature type="region of interest" description="Disordered" evidence="1">
    <location>
        <begin position="484"/>
        <end position="547"/>
    </location>
</feature>
<dbReference type="AlphaFoldDB" id="A0A316V477"/>
<dbReference type="Pfam" id="PF14703">
    <property type="entry name" value="PHM7_cyt"/>
    <property type="match status" value="1"/>
</dbReference>
<feature type="region of interest" description="Disordered" evidence="1">
    <location>
        <begin position="39"/>
        <end position="59"/>
    </location>
</feature>
<sequence>MLGIAHALAEGSKRMVFAAYVGNVSSTDDERARLLDTSDQLPDPAAGITAPKNKPRPTMHVQSINQSKFDAITLLETRFRVYDEAVRRLRSKGSKPSFVGFVTFGDAMRAQVVAQSVHYPIPSYSKTSFAPEPRDIVWSNVSVPSNERHVRQLLVSALTIALFVFYIPPLTFLVSLPSPNIITKYLPGLYDLLRKNRRLEALVSTNLSSVVLIGLNALLPLILEWTAYLQGVLTDLAGNPMRIIDKLAQPLPQARHFSLSYVVFQSLAIIPLQLLQIPVTFGRAFSQLTAKTPRQHAELNAPPELYSGSMYPAALIIYTLHIWYTSTNSCSFSTDHTNQEVKHGLCHRYVALGSTALSNLPTFPLFGSQAIAIIKFDVAFDRFHVLVPALPIANIHRVERATLVPSAEIANAVANIGSTNDNSKKQQIDQQRNPIVALRAEALYGIDPDRHTDYKESPAAGYYYGILNTGRIRYGHSAVAGTLPDIRPPVCVDDDDEKDDNEQDQSVSQSDTAGLPADNSDRGSLTGVDSVLGRTRRQSRPHEAVVVSLRKRKSSLIPSSSLSNISVRNRKLLSQEAGGSGISGLPASTGTSTDVAGKSSLTFPQRKQRQPQDILDESCEEPEHQHEDPSQVWCASRSRLPSTAEQIEDEGQRIDEPQHLDTDTGDEDEEDESEETAGSYMHRNLRQTMPPGSFPWF</sequence>
<evidence type="ECO:0000313" key="6">
    <source>
        <dbReference type="Proteomes" id="UP000245771"/>
    </source>
</evidence>
<dbReference type="InterPro" id="IPR045122">
    <property type="entry name" value="Csc1-like"/>
</dbReference>